<dbReference type="AlphaFoldDB" id="A0A5B6VAQ9"/>
<keyword evidence="2" id="KW-1185">Reference proteome</keyword>
<name>A0A5B6VAQ9_9ROSI</name>
<dbReference type="Proteomes" id="UP000325315">
    <property type="component" value="Unassembled WGS sequence"/>
</dbReference>
<comment type="caution">
    <text evidence="1">The sequence shown here is derived from an EMBL/GenBank/DDBJ whole genome shotgun (WGS) entry which is preliminary data.</text>
</comment>
<evidence type="ECO:0000313" key="1">
    <source>
        <dbReference type="EMBL" id="KAA3466217.1"/>
    </source>
</evidence>
<keyword evidence="1" id="KW-0808">Transferase</keyword>
<organism evidence="1 2">
    <name type="scientific">Gossypium australe</name>
    <dbReference type="NCBI Taxonomy" id="47621"/>
    <lineage>
        <taxon>Eukaryota</taxon>
        <taxon>Viridiplantae</taxon>
        <taxon>Streptophyta</taxon>
        <taxon>Embryophyta</taxon>
        <taxon>Tracheophyta</taxon>
        <taxon>Spermatophyta</taxon>
        <taxon>Magnoliopsida</taxon>
        <taxon>eudicotyledons</taxon>
        <taxon>Gunneridae</taxon>
        <taxon>Pentapetalae</taxon>
        <taxon>rosids</taxon>
        <taxon>malvids</taxon>
        <taxon>Malvales</taxon>
        <taxon>Malvaceae</taxon>
        <taxon>Malvoideae</taxon>
        <taxon>Gossypium</taxon>
    </lineage>
</organism>
<keyword evidence="1" id="KW-0695">RNA-directed DNA polymerase</keyword>
<proteinExistence type="predicted"/>
<evidence type="ECO:0000313" key="2">
    <source>
        <dbReference type="Proteomes" id="UP000325315"/>
    </source>
</evidence>
<keyword evidence="1" id="KW-0548">Nucleotidyltransferase</keyword>
<sequence length="77" mass="9274">MLQLDELEELRLFSYKNAKMYKEKTKRVLRLFFGKLKSRWTGPFIIHKVYPYGVNKKGDTFKVSGQRLKHYSDDEVE</sequence>
<accession>A0A5B6VAQ9</accession>
<dbReference type="OrthoDB" id="1094981at2759"/>
<dbReference type="EMBL" id="SMMG02000007">
    <property type="protein sequence ID" value="KAA3466217.1"/>
    <property type="molecule type" value="Genomic_DNA"/>
</dbReference>
<gene>
    <name evidence="1" type="ORF">EPI10_001328</name>
</gene>
<protein>
    <submittedName>
        <fullName evidence="1">Reverse transcriptase</fullName>
    </submittedName>
</protein>
<reference evidence="2" key="1">
    <citation type="journal article" date="2019" name="Plant Biotechnol. J.">
        <title>Genome sequencing of the Australian wild diploid species Gossypium australe highlights disease resistance and delayed gland morphogenesis.</title>
        <authorList>
            <person name="Cai Y."/>
            <person name="Cai X."/>
            <person name="Wang Q."/>
            <person name="Wang P."/>
            <person name="Zhang Y."/>
            <person name="Cai C."/>
            <person name="Xu Y."/>
            <person name="Wang K."/>
            <person name="Zhou Z."/>
            <person name="Wang C."/>
            <person name="Geng S."/>
            <person name="Li B."/>
            <person name="Dong Q."/>
            <person name="Hou Y."/>
            <person name="Wang H."/>
            <person name="Ai P."/>
            <person name="Liu Z."/>
            <person name="Yi F."/>
            <person name="Sun M."/>
            <person name="An G."/>
            <person name="Cheng J."/>
            <person name="Zhang Y."/>
            <person name="Shi Q."/>
            <person name="Xie Y."/>
            <person name="Shi X."/>
            <person name="Chang Y."/>
            <person name="Huang F."/>
            <person name="Chen Y."/>
            <person name="Hong S."/>
            <person name="Mi L."/>
            <person name="Sun Q."/>
            <person name="Zhang L."/>
            <person name="Zhou B."/>
            <person name="Peng R."/>
            <person name="Zhang X."/>
            <person name="Liu F."/>
        </authorList>
    </citation>
    <scope>NUCLEOTIDE SEQUENCE [LARGE SCALE GENOMIC DNA]</scope>
    <source>
        <strain evidence="2">cv. PA1801</strain>
    </source>
</reference>
<dbReference type="GO" id="GO:0003964">
    <property type="term" value="F:RNA-directed DNA polymerase activity"/>
    <property type="evidence" value="ECO:0007669"/>
    <property type="project" value="UniProtKB-KW"/>
</dbReference>